<gene>
    <name evidence="2" type="ORF">GN244_ATG17859</name>
    <name evidence="3" type="ORF">GN958_ATG19506</name>
</gene>
<keyword evidence="4" id="KW-1185">Reference proteome</keyword>
<dbReference type="Pfam" id="PF12796">
    <property type="entry name" value="Ank_2"/>
    <property type="match status" value="1"/>
</dbReference>
<dbReference type="InterPro" id="IPR052050">
    <property type="entry name" value="SecEffector_AnkRepeat"/>
</dbReference>
<dbReference type="PANTHER" id="PTHR46586">
    <property type="entry name" value="ANKYRIN REPEAT-CONTAINING PROTEIN"/>
    <property type="match status" value="1"/>
</dbReference>
<dbReference type="EMBL" id="JAACNO010002742">
    <property type="protein sequence ID" value="KAF4131251.1"/>
    <property type="molecule type" value="Genomic_DNA"/>
</dbReference>
<dbReference type="AlphaFoldDB" id="A0A833WKQ4"/>
<comment type="caution">
    <text evidence="2">The sequence shown here is derived from an EMBL/GenBank/DDBJ whole genome shotgun (WGS) entry which is preliminary data.</text>
</comment>
<evidence type="ECO:0000313" key="3">
    <source>
        <dbReference type="EMBL" id="KAF4131251.1"/>
    </source>
</evidence>
<proteinExistence type="predicted"/>
<dbReference type="InterPro" id="IPR002110">
    <property type="entry name" value="Ankyrin_rpt"/>
</dbReference>
<dbReference type="SUPFAM" id="SSF48403">
    <property type="entry name" value="Ankyrin repeat"/>
    <property type="match status" value="1"/>
</dbReference>
<dbReference type="Proteomes" id="UP000704712">
    <property type="component" value="Unassembled WGS sequence"/>
</dbReference>
<evidence type="ECO:0000313" key="2">
    <source>
        <dbReference type="EMBL" id="KAF4030366.1"/>
    </source>
</evidence>
<dbReference type="EMBL" id="WSZM01000692">
    <property type="protein sequence ID" value="KAF4030366.1"/>
    <property type="molecule type" value="Genomic_DNA"/>
</dbReference>
<feature type="chain" id="PRO_5036239934" evidence="1">
    <location>
        <begin position="22"/>
        <end position="345"/>
    </location>
</feature>
<organism evidence="2 4">
    <name type="scientific">Phytophthora infestans</name>
    <name type="common">Potato late blight agent</name>
    <name type="synonym">Botrytis infestans</name>
    <dbReference type="NCBI Taxonomy" id="4787"/>
    <lineage>
        <taxon>Eukaryota</taxon>
        <taxon>Sar</taxon>
        <taxon>Stramenopiles</taxon>
        <taxon>Oomycota</taxon>
        <taxon>Peronosporomycetes</taxon>
        <taxon>Peronosporales</taxon>
        <taxon>Peronosporaceae</taxon>
        <taxon>Phytophthora</taxon>
    </lineage>
</organism>
<reference evidence="2" key="1">
    <citation type="submission" date="2020-04" db="EMBL/GenBank/DDBJ databases">
        <title>Hybrid Assembly of Korean Phytophthora infestans isolates.</title>
        <authorList>
            <person name="Prokchorchik M."/>
            <person name="Lee Y."/>
            <person name="Seo J."/>
            <person name="Cho J.-H."/>
            <person name="Park Y.-E."/>
            <person name="Jang D.-C."/>
            <person name="Im J.-S."/>
            <person name="Choi J.-G."/>
            <person name="Park H.-J."/>
            <person name="Lee G.-B."/>
            <person name="Lee Y.-G."/>
            <person name="Hong S.-Y."/>
            <person name="Cho K."/>
            <person name="Sohn K.H."/>
        </authorList>
    </citation>
    <scope>NUCLEOTIDE SEQUENCE</scope>
    <source>
        <strain evidence="2">KR_1_A1</strain>
        <strain evidence="3">KR_2_A2</strain>
    </source>
</reference>
<dbReference type="Proteomes" id="UP000602510">
    <property type="component" value="Unassembled WGS sequence"/>
</dbReference>
<evidence type="ECO:0000256" key="1">
    <source>
        <dbReference type="SAM" id="SignalP"/>
    </source>
</evidence>
<keyword evidence="1" id="KW-0732">Signal</keyword>
<dbReference type="PANTHER" id="PTHR46586:SF3">
    <property type="entry name" value="ANKYRIN REPEAT-CONTAINING PROTEIN"/>
    <property type="match status" value="1"/>
</dbReference>
<feature type="signal peptide" evidence="1">
    <location>
        <begin position="1"/>
        <end position="21"/>
    </location>
</feature>
<dbReference type="Gene3D" id="1.25.40.20">
    <property type="entry name" value="Ankyrin repeat-containing domain"/>
    <property type="match status" value="1"/>
</dbReference>
<accession>A0A833WKQ4</accession>
<evidence type="ECO:0000313" key="4">
    <source>
        <dbReference type="Proteomes" id="UP000602510"/>
    </source>
</evidence>
<sequence length="345" mass="38388">MPAPSLTAVTLALTTFPAVAALDHVAICISSYLDGSMTIPFDEACSHGSIRLLDRIWENGDPDAKAATIWSLSQYLRANTHYHRFQFSKALRKAVEREDLDIVQWILEHFSDCTAGVEVVEEAARHGRLEILQCLLECDSRRDHKKSKRNVIYWGGDDIANAIAEGHGRVAKWLHENTPDARHNFDTVMKYAVRHGDQLLIQWLVDVVYTAEPFLPLPSMDDAAAGGHMEMLLWIYDQSYGGCSDNALEGAAKNGQLDMVQWLVEKGITKGSREAVQAACAEVHLSVVRWLLERGNVPYPHFAMNCAIRQGHLNIVKYLSEAGIANAPSLMLIDAALNGHQHLIK</sequence>
<protein>
    <submittedName>
        <fullName evidence="2">Ankyrin repeats (3 copies)</fullName>
    </submittedName>
    <submittedName>
        <fullName evidence="3">Ankyrin repeats domain-containing protein</fullName>
    </submittedName>
</protein>
<dbReference type="InterPro" id="IPR036770">
    <property type="entry name" value="Ankyrin_rpt-contain_sf"/>
</dbReference>
<dbReference type="SMART" id="SM00248">
    <property type="entry name" value="ANK"/>
    <property type="match status" value="4"/>
</dbReference>
<name>A0A833WKQ4_PHYIN</name>